<dbReference type="Proteomes" id="UP000824102">
    <property type="component" value="Unassembled WGS sequence"/>
</dbReference>
<feature type="chain" id="PRO_5038494853" description="Solute-binding protein family 5 domain-containing protein" evidence="4">
    <location>
        <begin position="26"/>
        <end position="658"/>
    </location>
</feature>
<evidence type="ECO:0000256" key="1">
    <source>
        <dbReference type="ARBA" id="ARBA00005695"/>
    </source>
</evidence>
<keyword evidence="3 4" id="KW-0732">Signal</keyword>
<dbReference type="PANTHER" id="PTHR30290:SF9">
    <property type="entry name" value="OLIGOPEPTIDE-BINDING PROTEIN APPA"/>
    <property type="match status" value="1"/>
</dbReference>
<evidence type="ECO:0000256" key="3">
    <source>
        <dbReference type="ARBA" id="ARBA00022729"/>
    </source>
</evidence>
<accession>A0A9D2JZS8</accession>
<evidence type="ECO:0000259" key="5">
    <source>
        <dbReference type="Pfam" id="PF00496"/>
    </source>
</evidence>
<keyword evidence="2" id="KW-0813">Transport</keyword>
<dbReference type="PROSITE" id="PS51257">
    <property type="entry name" value="PROKAR_LIPOPROTEIN"/>
    <property type="match status" value="1"/>
</dbReference>
<dbReference type="GO" id="GO:0015833">
    <property type="term" value="P:peptide transport"/>
    <property type="evidence" value="ECO:0007669"/>
    <property type="project" value="TreeGrafter"/>
</dbReference>
<gene>
    <name evidence="6" type="ORF">H9964_03790</name>
</gene>
<dbReference type="GO" id="GO:1904680">
    <property type="term" value="F:peptide transmembrane transporter activity"/>
    <property type="evidence" value="ECO:0007669"/>
    <property type="project" value="TreeGrafter"/>
</dbReference>
<sequence length="658" mass="74117">MRPIIKKIACIATSALLGMTLLVGCTDTGATGTGKNTDDSFSMVATWTSSGLVNHYDSNTNCNAFDYFVVEGLWRYVRSTDEIFCQLAAELPTHSEAPIETYKDVMGADAYEYYVENGATTVPVTTGKIREDAKWQNGEDFTAKDVWAYYYIIHPTSSNYMAAVNVVDDKTVEFVWNPLKEPADTVKELLLAQDKSGTVKYDVFSSYVDPVYEIVMESEVNENPNLWGAFNRFTSGDALTELNVTRNAFYNYSPSWYVATGPFKLDTFSATQILLVKNEYYWNADNIGFKEVRLYSSNDLNQTYSLITNGYVDYYDGFIQKDTLESMLASNSDLVNLKMYDPGSIGITFNLECELLTPGVRRAFQYIFDREEITLAANPYATTSYYPLMGMAESEARTYMSEEHFNALPKYSYDQEKAAELLEAEGWTKRDGLWYDANGEQVRLTLGAPSTHDISSTAAEAAAAQLTTFGITIDLLKSSNYYSNATAENSPYDLTLEWTDLNMSFSYPTGSYSQFSSVYSQWVHVERYPTDYEDPQKAGNVKLVFNGLDGDTNTYEFADYINSFYSVDEEELTYLVDVFNTGLAELDLGIQFFQNVTASTLNVGKVSGVPLQDYWSQDRNVTYVPEAGTDDFFEVARTNLVYATNYMFINGVYQPNRA</sequence>
<dbReference type="Gene3D" id="3.40.190.10">
    <property type="entry name" value="Periplasmic binding protein-like II"/>
    <property type="match status" value="1"/>
</dbReference>
<feature type="signal peptide" evidence="4">
    <location>
        <begin position="1"/>
        <end position="25"/>
    </location>
</feature>
<dbReference type="PANTHER" id="PTHR30290">
    <property type="entry name" value="PERIPLASMIC BINDING COMPONENT OF ABC TRANSPORTER"/>
    <property type="match status" value="1"/>
</dbReference>
<protein>
    <recommendedName>
        <fullName evidence="5">Solute-binding protein family 5 domain-containing protein</fullName>
    </recommendedName>
</protein>
<dbReference type="Gene3D" id="3.10.105.10">
    <property type="entry name" value="Dipeptide-binding Protein, Domain 3"/>
    <property type="match status" value="1"/>
</dbReference>
<proteinExistence type="inferred from homology"/>
<dbReference type="AlphaFoldDB" id="A0A9D2JZS8"/>
<dbReference type="InterPro" id="IPR000914">
    <property type="entry name" value="SBP_5_dom"/>
</dbReference>
<reference evidence="6" key="1">
    <citation type="journal article" date="2021" name="PeerJ">
        <title>Extensive microbial diversity within the chicken gut microbiome revealed by metagenomics and culture.</title>
        <authorList>
            <person name="Gilroy R."/>
            <person name="Ravi A."/>
            <person name="Getino M."/>
            <person name="Pursley I."/>
            <person name="Horton D.L."/>
            <person name="Alikhan N.F."/>
            <person name="Baker D."/>
            <person name="Gharbi K."/>
            <person name="Hall N."/>
            <person name="Watson M."/>
            <person name="Adriaenssens E.M."/>
            <person name="Foster-Nyarko E."/>
            <person name="Jarju S."/>
            <person name="Secka A."/>
            <person name="Antonio M."/>
            <person name="Oren A."/>
            <person name="Chaudhuri R.R."/>
            <person name="La Ragione R."/>
            <person name="Hildebrand F."/>
            <person name="Pallen M.J."/>
        </authorList>
    </citation>
    <scope>NUCLEOTIDE SEQUENCE</scope>
    <source>
        <strain evidence="6">ChiW7-2402</strain>
    </source>
</reference>
<dbReference type="EMBL" id="DXBB01000059">
    <property type="protein sequence ID" value="HIZ72682.1"/>
    <property type="molecule type" value="Genomic_DNA"/>
</dbReference>
<name>A0A9D2JZS8_9FIRM</name>
<dbReference type="Pfam" id="PF00496">
    <property type="entry name" value="SBP_bac_5"/>
    <property type="match status" value="1"/>
</dbReference>
<dbReference type="Gene3D" id="3.90.76.10">
    <property type="entry name" value="Dipeptide-binding Protein, Domain 1"/>
    <property type="match status" value="1"/>
</dbReference>
<organism evidence="6 7">
    <name type="scientific">Candidatus Gallimonas intestinavium</name>
    <dbReference type="NCBI Taxonomy" id="2838603"/>
    <lineage>
        <taxon>Bacteria</taxon>
        <taxon>Bacillati</taxon>
        <taxon>Bacillota</taxon>
        <taxon>Clostridia</taxon>
        <taxon>Candidatus Gallimonas</taxon>
    </lineage>
</organism>
<evidence type="ECO:0000313" key="7">
    <source>
        <dbReference type="Proteomes" id="UP000824102"/>
    </source>
</evidence>
<comment type="caution">
    <text evidence="6">The sequence shown here is derived from an EMBL/GenBank/DDBJ whole genome shotgun (WGS) entry which is preliminary data.</text>
</comment>
<dbReference type="SUPFAM" id="SSF53850">
    <property type="entry name" value="Periplasmic binding protein-like II"/>
    <property type="match status" value="1"/>
</dbReference>
<reference evidence="6" key="2">
    <citation type="submission" date="2021-04" db="EMBL/GenBank/DDBJ databases">
        <authorList>
            <person name="Gilroy R."/>
        </authorList>
    </citation>
    <scope>NUCLEOTIDE SEQUENCE</scope>
    <source>
        <strain evidence="6">ChiW7-2402</strain>
    </source>
</reference>
<feature type="domain" description="Solute-binding protein family 5" evidence="5">
    <location>
        <begin position="126"/>
        <end position="524"/>
    </location>
</feature>
<evidence type="ECO:0000256" key="4">
    <source>
        <dbReference type="SAM" id="SignalP"/>
    </source>
</evidence>
<evidence type="ECO:0000313" key="6">
    <source>
        <dbReference type="EMBL" id="HIZ72682.1"/>
    </source>
</evidence>
<comment type="similarity">
    <text evidence="1">Belongs to the bacterial solute-binding protein 5 family.</text>
</comment>
<evidence type="ECO:0000256" key="2">
    <source>
        <dbReference type="ARBA" id="ARBA00022448"/>
    </source>
</evidence>
<dbReference type="InterPro" id="IPR039424">
    <property type="entry name" value="SBP_5"/>
</dbReference>